<dbReference type="Proteomes" id="UP000504628">
    <property type="component" value="Chromosome 8"/>
</dbReference>
<keyword evidence="10" id="KW-0325">Glycoprotein</keyword>
<keyword evidence="5" id="KW-0677">Repeat</keyword>
<evidence type="ECO:0000259" key="14">
    <source>
        <dbReference type="SMART" id="SM00409"/>
    </source>
</evidence>
<feature type="signal peptide" evidence="13">
    <location>
        <begin position="1"/>
        <end position="31"/>
    </location>
</feature>
<keyword evidence="7 12" id="KW-1133">Transmembrane helix</keyword>
<evidence type="ECO:0000256" key="9">
    <source>
        <dbReference type="ARBA" id="ARBA00023157"/>
    </source>
</evidence>
<protein>
    <submittedName>
        <fullName evidence="16">Intercellular adhesion molecule 3 isoform X2</fullName>
    </submittedName>
</protein>
<evidence type="ECO:0000256" key="10">
    <source>
        <dbReference type="ARBA" id="ARBA00023180"/>
    </source>
</evidence>
<feature type="domain" description="Immunoglobulin" evidence="14">
    <location>
        <begin position="330"/>
        <end position="406"/>
    </location>
</feature>
<dbReference type="FunFam" id="2.60.40.10:FF:000194">
    <property type="entry name" value="Intercellular adhesion molecule 1"/>
    <property type="match status" value="1"/>
</dbReference>
<accession>A0A7E6EAV5</accession>
<dbReference type="PRINTS" id="PR01473">
    <property type="entry name" value="ICAM"/>
</dbReference>
<evidence type="ECO:0000256" key="8">
    <source>
        <dbReference type="ARBA" id="ARBA00023136"/>
    </source>
</evidence>
<gene>
    <name evidence="16" type="primary">ICAM3</name>
</gene>
<name>A0A7E6EAV5_9CHIR</name>
<feature type="chain" id="PRO_5028810922" evidence="13">
    <location>
        <begin position="32"/>
        <end position="470"/>
    </location>
</feature>
<evidence type="ECO:0000256" key="6">
    <source>
        <dbReference type="ARBA" id="ARBA00022889"/>
    </source>
</evidence>
<dbReference type="Gene3D" id="2.60.40.10">
    <property type="entry name" value="Immunoglobulins"/>
    <property type="match status" value="4"/>
</dbReference>
<evidence type="ECO:0000256" key="13">
    <source>
        <dbReference type="SAM" id="SignalP"/>
    </source>
</evidence>
<dbReference type="InterPro" id="IPR013768">
    <property type="entry name" value="ICAM_N"/>
</dbReference>
<dbReference type="InterPro" id="IPR036179">
    <property type="entry name" value="Ig-like_dom_sf"/>
</dbReference>
<evidence type="ECO:0000313" key="16">
    <source>
        <dbReference type="RefSeq" id="XP_035888215.1"/>
    </source>
</evidence>
<keyword evidence="3 12" id="KW-0812">Transmembrane</keyword>
<evidence type="ECO:0000256" key="11">
    <source>
        <dbReference type="ARBA" id="ARBA00023319"/>
    </source>
</evidence>
<evidence type="ECO:0000256" key="2">
    <source>
        <dbReference type="ARBA" id="ARBA00005925"/>
    </source>
</evidence>
<feature type="domain" description="Immunoglobulin" evidence="14">
    <location>
        <begin position="40"/>
        <end position="116"/>
    </location>
</feature>
<dbReference type="InterPro" id="IPR013783">
    <property type="entry name" value="Ig-like_fold"/>
</dbReference>
<dbReference type="RefSeq" id="XP_035888215.1">
    <property type="nucleotide sequence ID" value="XM_036032322.1"/>
</dbReference>
<evidence type="ECO:0000256" key="4">
    <source>
        <dbReference type="ARBA" id="ARBA00022729"/>
    </source>
</evidence>
<dbReference type="AlphaFoldDB" id="A0A7E6EAV5"/>
<keyword evidence="4 13" id="KW-0732">Signal</keyword>
<organism evidence="15 16">
    <name type="scientific">Phyllostomus discolor</name>
    <name type="common">pale spear-nosed bat</name>
    <dbReference type="NCBI Taxonomy" id="89673"/>
    <lineage>
        <taxon>Eukaryota</taxon>
        <taxon>Metazoa</taxon>
        <taxon>Chordata</taxon>
        <taxon>Craniata</taxon>
        <taxon>Vertebrata</taxon>
        <taxon>Euteleostomi</taxon>
        <taxon>Mammalia</taxon>
        <taxon>Eutheria</taxon>
        <taxon>Laurasiatheria</taxon>
        <taxon>Chiroptera</taxon>
        <taxon>Yangochiroptera</taxon>
        <taxon>Phyllostomidae</taxon>
        <taxon>Phyllostominae</taxon>
        <taxon>Phyllostomus</taxon>
    </lineage>
</organism>
<dbReference type="GO" id="GO:0005886">
    <property type="term" value="C:plasma membrane"/>
    <property type="evidence" value="ECO:0007669"/>
    <property type="project" value="TreeGrafter"/>
</dbReference>
<dbReference type="FunFam" id="2.60.40.10:FF:000459">
    <property type="entry name" value="Intercellular adhesion molecule 1"/>
    <property type="match status" value="1"/>
</dbReference>
<dbReference type="InterPro" id="IPR048679">
    <property type="entry name" value="ICAM1_3_5_D2"/>
</dbReference>
<dbReference type="PANTHER" id="PTHR13771">
    <property type="entry name" value="INTERCELLULAR ADHESION MOLECULE"/>
    <property type="match status" value="1"/>
</dbReference>
<dbReference type="PRINTS" id="PR01472">
    <property type="entry name" value="ICAMVCAM1"/>
</dbReference>
<keyword evidence="11" id="KW-0393">Immunoglobulin domain</keyword>
<dbReference type="InterPro" id="IPR047012">
    <property type="entry name" value="ICAM_VCAM"/>
</dbReference>
<dbReference type="GeneID" id="114502301"/>
<evidence type="ECO:0000256" key="5">
    <source>
        <dbReference type="ARBA" id="ARBA00022737"/>
    </source>
</evidence>
<keyword evidence="8 12" id="KW-0472">Membrane</keyword>
<evidence type="ECO:0000256" key="3">
    <source>
        <dbReference type="ARBA" id="ARBA00022692"/>
    </source>
</evidence>
<comment type="similarity">
    <text evidence="2">Belongs to the immunoglobulin superfamily. ICAM family.</text>
</comment>
<feature type="transmembrane region" description="Helical" evidence="12">
    <location>
        <begin position="413"/>
        <end position="438"/>
    </location>
</feature>
<evidence type="ECO:0000256" key="7">
    <source>
        <dbReference type="ARBA" id="ARBA00022989"/>
    </source>
</evidence>
<dbReference type="InterPro" id="IPR003599">
    <property type="entry name" value="Ig_sub"/>
</dbReference>
<dbReference type="FunFam" id="2.60.40.10:FF:000648">
    <property type="entry name" value="Intercellular adhesion molecule 1"/>
    <property type="match status" value="1"/>
</dbReference>
<evidence type="ECO:0000313" key="15">
    <source>
        <dbReference type="Proteomes" id="UP000504628"/>
    </source>
</evidence>
<dbReference type="InterPro" id="IPR003988">
    <property type="entry name" value="ICAM"/>
</dbReference>
<keyword evidence="15" id="KW-1185">Reference proteome</keyword>
<dbReference type="InterPro" id="IPR003987">
    <property type="entry name" value="ICAM_VCAM_N"/>
</dbReference>
<dbReference type="CTD" id="3385"/>
<dbReference type="FunFam" id="2.60.40.10:FF:000338">
    <property type="entry name" value="intercellular adhesion molecule 5"/>
    <property type="match status" value="1"/>
</dbReference>
<comment type="subcellular location">
    <subcellularLocation>
        <location evidence="1">Membrane</location>
        <topology evidence="1">Single-pass type I membrane protein</topology>
    </subcellularLocation>
</comment>
<dbReference type="PANTHER" id="PTHR13771:SF17">
    <property type="entry name" value="INTERCELLULAR ADHESION MOLECULE 3"/>
    <property type="match status" value="1"/>
</dbReference>
<dbReference type="Pfam" id="PF21146">
    <property type="entry name" value="ICAM1_3_5_D2"/>
    <property type="match status" value="1"/>
</dbReference>
<keyword evidence="9" id="KW-1015">Disulfide bond</keyword>
<dbReference type="GO" id="GO:0005178">
    <property type="term" value="F:integrin binding"/>
    <property type="evidence" value="ECO:0007669"/>
    <property type="project" value="InterPro"/>
</dbReference>
<keyword evidence="6" id="KW-0130">Cell adhesion</keyword>
<reference evidence="16" key="1">
    <citation type="submission" date="2025-08" db="UniProtKB">
        <authorList>
            <consortium name="RefSeq"/>
        </authorList>
    </citation>
    <scope>IDENTIFICATION</scope>
    <source>
        <tissue evidence="16">Muscle</tissue>
    </source>
</reference>
<evidence type="ECO:0000256" key="1">
    <source>
        <dbReference type="ARBA" id="ARBA00004479"/>
    </source>
</evidence>
<dbReference type="Pfam" id="PF03921">
    <property type="entry name" value="ICAM_N"/>
    <property type="match status" value="1"/>
</dbReference>
<dbReference type="SUPFAM" id="SSF48726">
    <property type="entry name" value="Immunoglobulin"/>
    <property type="match status" value="4"/>
</dbReference>
<dbReference type="SMART" id="SM00409">
    <property type="entry name" value="IG"/>
    <property type="match status" value="2"/>
</dbReference>
<evidence type="ECO:0000256" key="12">
    <source>
        <dbReference type="SAM" id="Phobius"/>
    </source>
</evidence>
<proteinExistence type="inferred from homology"/>
<sequence>MVPLGPLPGACWTPLISLLLVYCLLPPGSQGQKFLLEVEPKDLVVPAGGSLLVNCSTQCPNPELISLETFLPKKPVGNGPGWAAFWLSNVTVDSKVLCSGFCNGSQMASSSNITVYRFPKHVELASMSPWKPVGKNLTLRCLVTGGAPRTHLSVLLLRGEEVLSRQLAVGEPAEVTATVLVSRNDHGANFSCRTELDLRPQGLGLFQNNSAPSHLRTFVLPVMPPRLIVPRFLEVGTSWLVDCTLDGLFPASEAQVQLALGDQVLNPEVSSQGDTLKATATVTANTELEGTRKIVCNVTLGGESQETQENLTIYSFWGPIMNLSETIRNLSEPTVLEGTTVNVTCAAGARVQVMLDGAPAVTPGQLALLQLNVTQKDDKRSIFCNATLEVDGMVLHRNRSVQLRVLSRNRNPLTITIIMAVFVTLGFLIVTAALVYVFRGRSDIYRVNRGNNFLPLKSKQPDEALGQQPS</sequence>
<dbReference type="GO" id="GO:0098609">
    <property type="term" value="P:cell-cell adhesion"/>
    <property type="evidence" value="ECO:0007669"/>
    <property type="project" value="InterPro"/>
</dbReference>